<dbReference type="PANTHER" id="PTHR33841:SF1">
    <property type="entry name" value="DNA METHYLTRANSFERASE A"/>
    <property type="match status" value="1"/>
</dbReference>
<dbReference type="InterPro" id="IPR011639">
    <property type="entry name" value="MethylTrfase_TaqI-like_dom"/>
</dbReference>
<keyword evidence="7" id="KW-0540">Nuclease</keyword>
<evidence type="ECO:0000259" key="6">
    <source>
        <dbReference type="Pfam" id="PF07669"/>
    </source>
</evidence>
<dbReference type="InterPro" id="IPR050953">
    <property type="entry name" value="N4_N6_ade-DNA_methylase"/>
</dbReference>
<keyword evidence="3" id="KW-0808">Transferase</keyword>
<accession>A0A4P8QZR3</accession>
<dbReference type="EC" id="2.1.1.72" evidence="1"/>
<evidence type="ECO:0000256" key="1">
    <source>
        <dbReference type="ARBA" id="ARBA00011900"/>
    </source>
</evidence>
<dbReference type="GO" id="GO:0032259">
    <property type="term" value="P:methylation"/>
    <property type="evidence" value="ECO:0007669"/>
    <property type="project" value="UniProtKB-KW"/>
</dbReference>
<evidence type="ECO:0000313" key="7">
    <source>
        <dbReference type="EMBL" id="QCR16566.1"/>
    </source>
</evidence>
<dbReference type="PANTHER" id="PTHR33841">
    <property type="entry name" value="DNA METHYLTRANSFERASE YEEA-RELATED"/>
    <property type="match status" value="1"/>
</dbReference>
<evidence type="ECO:0000256" key="2">
    <source>
        <dbReference type="ARBA" id="ARBA00022603"/>
    </source>
</evidence>
<dbReference type="REBASE" id="334090">
    <property type="entry name" value="MmaJL01ORF11605P"/>
</dbReference>
<dbReference type="GO" id="GO:0004519">
    <property type="term" value="F:endonuclease activity"/>
    <property type="evidence" value="ECO:0007669"/>
    <property type="project" value="UniProtKB-KW"/>
</dbReference>
<keyword evidence="7" id="KW-0255">Endonuclease</keyword>
<dbReference type="PRINTS" id="PR00507">
    <property type="entry name" value="N12N6MTFRASE"/>
</dbReference>
<evidence type="ECO:0000256" key="4">
    <source>
        <dbReference type="ARBA" id="ARBA00022691"/>
    </source>
</evidence>
<evidence type="ECO:0000256" key="5">
    <source>
        <dbReference type="ARBA" id="ARBA00047942"/>
    </source>
</evidence>
<keyword evidence="7" id="KW-0378">Hydrolase</keyword>
<proteinExistence type="predicted"/>
<reference evidence="7 8" key="1">
    <citation type="submission" date="2018-05" db="EMBL/GenBank/DDBJ databases">
        <title>Methanosarcina gilichinskyana sp. nov., a novel methanogenic archaeon isolated from Holocene permafrost, North East Russia.</title>
        <authorList>
            <person name="Oshurkova V."/>
            <person name="Meer M."/>
            <person name="Bochkareva O."/>
            <person name="Shcherbakova V."/>
        </authorList>
    </citation>
    <scope>NUCLEOTIDE SEQUENCE [LARGE SCALE GENOMIC DNA]</scope>
    <source>
        <strain evidence="7 8">JL01</strain>
    </source>
</reference>
<protein>
    <recommendedName>
        <fullName evidence="1">site-specific DNA-methyltransferase (adenine-specific)</fullName>
        <ecNumber evidence="1">2.1.1.72</ecNumber>
    </recommendedName>
</protein>
<sequence length="1348" mass="154816">MNSEGSGYIKVSGGLITSQFISSMQKERVSVDYAHPSTFKIPWNPDDTAPDEKEYELRVKDAFESLKRRWDMYGEKLRSMDPKDARNYWQRPLLEALGFNITYTSARREISENLKFSFSHRGWRKELELPNPPVVHIIPPSQGLDERPVRGEPSAHDALQGFLNTEDDKWALLTNGLFLRLLRDFHHTTVKGYVEFDIEAIFHNRLYSDFQALYRFAHASRFAPVPSKKTSKKIEVNEEGEEIAVEEEVPEIYLEEYFKRSQTVGESVGRNLRENVVKAIEAFGNGFLMNDLMEKLRAGEKECHAYYEEILRVIYRIIFLLYAEQRGLLGGHGEPGNDLYLENYSITALRDFAVETIEDNNFQHDSHTDLWEGLLITFKMISEGVETLGIYPYDGMLFDMSGDRYVGKYGCKNSEFLEAIRFLTLTEIDGVRQTISYADLSVEEFGSIYESLLDYAPRITSTLEEIEGRQYAPNRFILDPRGSDRKSTGSYYTNPGLVQELIKSALIPVLEARLQDATDTRQAKEKALLSIKVCDPACGSGAFLIAACNKLGRELAKIRSGEELPAFEEEQEARRDVLLHCIYGVDINPMAVELARVSLWINAVVPEKPLNFLDHHVKCGNSLVGATPELMEKGIPDGAFTPVEGDDKKVANHFKKINKEFLKGIKEQYRSSSISEWVIKEGSAKVCSAEFAKLGDEVELTPEQVKDKKERYKSLLTNKKYNRIKFLADLWTSAFFWELTNTKEEVPTNKTYLTLATDENLDPNPEFAKRVSDLAQEYKFFHWHLEFPGVFSGEKQGFDCVLGNPPWERIKLQEKEFFEYRSPEIAKVSNASQRKKLIQKLREEDTKLDQAFRKAKRMSECESLFLRESGRFPLTGKGDVNTYAVFTELTRSIIGLNGKTGIIVPTGIATDFTYCDFFSDIMKREQLVSLYDFENREGLFPGTHRQYKFSLLTVSGGSIPKAQFAFFLHNIGEINKSRYFTLSYEDLSLINPNTKTVPVLKNIQDAELIKRLHRNVRVLIDESNQSNLWGVTFNTMYHMTNDSHLFYSENSLSEKGCNLEKNLFIGSEEIYLPLYEGKMIYQFDHRFANINEKTLGNETVPKKDSSKDPDISVIPRYWVKYSEVSSYLNGKKSILGFRGITNPENERTMISAVLPICGCGNSLPLISIENNKATDLSLLAACLNTFIIDWVARMKAPSRNMNLFIIRQLPVIEPSQYKQNVINFVVSIVVELTYTAWDLEPFAVDILEEIGPEKWNEWFPENPLVDGIPQPFKWDEERRLKLRCELDAVYAHLYGISKDDLDYILGTFPIVKRKDEAKYRTYRTRDLILEYYDKYHREGVFEKGGSKI</sequence>
<dbReference type="Gene3D" id="3.40.50.150">
    <property type="entry name" value="Vaccinia Virus protein VP39"/>
    <property type="match status" value="1"/>
</dbReference>
<dbReference type="InterPro" id="IPR029063">
    <property type="entry name" value="SAM-dependent_MTases_sf"/>
</dbReference>
<keyword evidence="2" id="KW-0489">Methyltransferase</keyword>
<evidence type="ECO:0000256" key="3">
    <source>
        <dbReference type="ARBA" id="ARBA00022679"/>
    </source>
</evidence>
<dbReference type="SUPFAM" id="SSF53335">
    <property type="entry name" value="S-adenosyl-L-methionine-dependent methyltransferases"/>
    <property type="match status" value="1"/>
</dbReference>
<dbReference type="GO" id="GO:0006304">
    <property type="term" value="P:DNA modification"/>
    <property type="evidence" value="ECO:0007669"/>
    <property type="project" value="InterPro"/>
</dbReference>
<evidence type="ECO:0000313" key="8">
    <source>
        <dbReference type="Proteomes" id="UP000300067"/>
    </source>
</evidence>
<comment type="catalytic activity">
    <reaction evidence="5">
        <text>a 2'-deoxyadenosine in DNA + S-adenosyl-L-methionine = an N(6)-methyl-2'-deoxyadenosine in DNA + S-adenosyl-L-homocysteine + H(+)</text>
        <dbReference type="Rhea" id="RHEA:15197"/>
        <dbReference type="Rhea" id="RHEA-COMP:12418"/>
        <dbReference type="Rhea" id="RHEA-COMP:12419"/>
        <dbReference type="ChEBI" id="CHEBI:15378"/>
        <dbReference type="ChEBI" id="CHEBI:57856"/>
        <dbReference type="ChEBI" id="CHEBI:59789"/>
        <dbReference type="ChEBI" id="CHEBI:90615"/>
        <dbReference type="ChEBI" id="CHEBI:90616"/>
        <dbReference type="EC" id="2.1.1.72"/>
    </reaction>
</comment>
<dbReference type="Pfam" id="PF07669">
    <property type="entry name" value="Eco57I"/>
    <property type="match status" value="1"/>
</dbReference>
<dbReference type="GO" id="GO:0009007">
    <property type="term" value="F:site-specific DNA-methyltransferase (adenine-specific) activity"/>
    <property type="evidence" value="ECO:0007669"/>
    <property type="project" value="UniProtKB-EC"/>
</dbReference>
<dbReference type="EMBL" id="CP029709">
    <property type="protein sequence ID" value="QCR16566.1"/>
    <property type="molecule type" value="Genomic_DNA"/>
</dbReference>
<dbReference type="RefSeq" id="WP_137726757.1">
    <property type="nucleotide sequence ID" value="NZ_CP029709.1"/>
</dbReference>
<gene>
    <name evidence="7" type="ORF">DKM28_11605</name>
</gene>
<feature type="domain" description="Type II methyltransferase M.TaqI-like" evidence="6">
    <location>
        <begin position="580"/>
        <end position="821"/>
    </location>
</feature>
<name>A0A4P8QZR3_METMZ</name>
<dbReference type="Proteomes" id="UP000300067">
    <property type="component" value="Chromosome"/>
</dbReference>
<keyword evidence="4" id="KW-0949">S-adenosyl-L-methionine</keyword>
<organism evidence="7 8">
    <name type="scientific">Methanosarcina mazei</name>
    <name type="common">Methanosarcina frisia</name>
    <dbReference type="NCBI Taxonomy" id="2209"/>
    <lineage>
        <taxon>Archaea</taxon>
        <taxon>Methanobacteriati</taxon>
        <taxon>Methanobacteriota</taxon>
        <taxon>Stenosarchaea group</taxon>
        <taxon>Methanomicrobia</taxon>
        <taxon>Methanosarcinales</taxon>
        <taxon>Methanosarcinaceae</taxon>
        <taxon>Methanosarcina</taxon>
    </lineage>
</organism>